<organism evidence="4 5">
    <name type="scientific">Candidatus Geothrix odensensis</name>
    <dbReference type="NCBI Taxonomy" id="2954440"/>
    <lineage>
        <taxon>Bacteria</taxon>
        <taxon>Pseudomonadati</taxon>
        <taxon>Acidobacteriota</taxon>
        <taxon>Holophagae</taxon>
        <taxon>Holophagales</taxon>
        <taxon>Holophagaceae</taxon>
        <taxon>Geothrix</taxon>
    </lineage>
</organism>
<evidence type="ECO:0000256" key="2">
    <source>
        <dbReference type="ARBA" id="ARBA00022679"/>
    </source>
</evidence>
<evidence type="ECO:0000256" key="1">
    <source>
        <dbReference type="ARBA" id="ARBA00022603"/>
    </source>
</evidence>
<dbReference type="CDD" id="cd02440">
    <property type="entry name" value="AdoMet_MTases"/>
    <property type="match status" value="1"/>
</dbReference>
<dbReference type="InterPro" id="IPR029063">
    <property type="entry name" value="SAM-dependent_MTases_sf"/>
</dbReference>
<sequence>MSLHPPFPSMPFMEAFTPLLRLFKGMTRKGPGSEASTLRALSLCPLPVRPAIADLGCGSGASTLVLARALQPLRAPILALDADGTALDDLWEAAQAQGLLPLVRPRTGDMANPGIPAGSLDLLWSEGAIAHIGWAEGLRVWRELLRPGGVMAFTDATWFEDSPPPAARQAWGDWYPTMGTEEANLRTARGLGLEVLGHFRLPSQDWWDYFDQVEARCRLCEEQEGLAETIASMRAEMDLYRRAGHAYGYVFYILQKA</sequence>
<keyword evidence="2" id="KW-0808">Transferase</keyword>
<dbReference type="PANTHER" id="PTHR43861:SF1">
    <property type="entry name" value="TRANS-ACONITATE 2-METHYLTRANSFERASE"/>
    <property type="match status" value="1"/>
</dbReference>
<comment type="caution">
    <text evidence="4">The sequence shown here is derived from an EMBL/GenBank/DDBJ whole genome shotgun (WGS) entry which is preliminary data.</text>
</comment>
<name>A0A936K561_9BACT</name>
<evidence type="ECO:0000313" key="4">
    <source>
        <dbReference type="EMBL" id="MBK8571324.1"/>
    </source>
</evidence>
<dbReference type="EMBL" id="JADKCH010000001">
    <property type="protein sequence ID" value="MBK8571324.1"/>
    <property type="molecule type" value="Genomic_DNA"/>
</dbReference>
<reference evidence="4 5" key="1">
    <citation type="submission" date="2020-10" db="EMBL/GenBank/DDBJ databases">
        <title>Connecting structure to function with the recovery of over 1000 high-quality activated sludge metagenome-assembled genomes encoding full-length rRNA genes using long-read sequencing.</title>
        <authorList>
            <person name="Singleton C.M."/>
            <person name="Petriglieri F."/>
            <person name="Kristensen J.M."/>
            <person name="Kirkegaard R.H."/>
            <person name="Michaelsen T.Y."/>
            <person name="Andersen M.H."/>
            <person name="Karst S.M."/>
            <person name="Dueholm M.S."/>
            <person name="Nielsen P.H."/>
            <person name="Albertsen M."/>
        </authorList>
    </citation>
    <scope>NUCLEOTIDE SEQUENCE [LARGE SCALE GENOMIC DNA]</scope>
    <source>
        <strain evidence="4">OdNE_18-Q3-R46-58_MAXAC.008</strain>
    </source>
</reference>
<accession>A0A936K561</accession>
<gene>
    <name evidence="4" type="ORF">IPN91_01520</name>
</gene>
<dbReference type="PANTHER" id="PTHR43861">
    <property type="entry name" value="TRANS-ACONITATE 2-METHYLTRANSFERASE-RELATED"/>
    <property type="match status" value="1"/>
</dbReference>
<feature type="domain" description="Methyltransferase" evidence="3">
    <location>
        <begin position="52"/>
        <end position="149"/>
    </location>
</feature>
<dbReference type="GO" id="GO:0032259">
    <property type="term" value="P:methylation"/>
    <property type="evidence" value="ECO:0007669"/>
    <property type="project" value="UniProtKB-KW"/>
</dbReference>
<keyword evidence="1 4" id="KW-0489">Methyltransferase</keyword>
<dbReference type="AlphaFoldDB" id="A0A936K561"/>
<dbReference type="Pfam" id="PF13649">
    <property type="entry name" value="Methyltransf_25"/>
    <property type="match status" value="1"/>
</dbReference>
<dbReference type="Gene3D" id="3.40.50.150">
    <property type="entry name" value="Vaccinia Virus protein VP39"/>
    <property type="match status" value="1"/>
</dbReference>
<evidence type="ECO:0000313" key="5">
    <source>
        <dbReference type="Proteomes" id="UP000709959"/>
    </source>
</evidence>
<protein>
    <submittedName>
        <fullName evidence="4">Class I SAM-dependent methyltransferase</fullName>
    </submittedName>
</protein>
<dbReference type="GO" id="GO:0008168">
    <property type="term" value="F:methyltransferase activity"/>
    <property type="evidence" value="ECO:0007669"/>
    <property type="project" value="UniProtKB-KW"/>
</dbReference>
<evidence type="ECO:0000259" key="3">
    <source>
        <dbReference type="Pfam" id="PF13649"/>
    </source>
</evidence>
<dbReference type="SUPFAM" id="SSF53335">
    <property type="entry name" value="S-adenosyl-L-methionine-dependent methyltransferases"/>
    <property type="match status" value="1"/>
</dbReference>
<dbReference type="InterPro" id="IPR041698">
    <property type="entry name" value="Methyltransf_25"/>
</dbReference>
<proteinExistence type="predicted"/>
<dbReference type="Proteomes" id="UP000709959">
    <property type="component" value="Unassembled WGS sequence"/>
</dbReference>